<dbReference type="InterPro" id="IPR052207">
    <property type="entry name" value="Max-like/E-box_TFs"/>
</dbReference>
<feature type="compositionally biased region" description="Polar residues" evidence="6">
    <location>
        <begin position="180"/>
        <end position="190"/>
    </location>
</feature>
<organism evidence="8 9">
    <name type="scientific">Paraglomus occultum</name>
    <dbReference type="NCBI Taxonomy" id="144539"/>
    <lineage>
        <taxon>Eukaryota</taxon>
        <taxon>Fungi</taxon>
        <taxon>Fungi incertae sedis</taxon>
        <taxon>Mucoromycota</taxon>
        <taxon>Glomeromycotina</taxon>
        <taxon>Glomeromycetes</taxon>
        <taxon>Paraglomerales</taxon>
        <taxon>Paraglomeraceae</taxon>
        <taxon>Paraglomus</taxon>
    </lineage>
</organism>
<proteinExistence type="predicted"/>
<name>A0A9N9BF28_9GLOM</name>
<dbReference type="GO" id="GO:0000978">
    <property type="term" value="F:RNA polymerase II cis-regulatory region sequence-specific DNA binding"/>
    <property type="evidence" value="ECO:0007669"/>
    <property type="project" value="TreeGrafter"/>
</dbReference>
<keyword evidence="4" id="KW-0804">Transcription</keyword>
<dbReference type="SUPFAM" id="SSF47459">
    <property type="entry name" value="HLH, helix-loop-helix DNA-binding domain"/>
    <property type="match status" value="1"/>
</dbReference>
<evidence type="ECO:0000313" key="9">
    <source>
        <dbReference type="Proteomes" id="UP000789572"/>
    </source>
</evidence>
<dbReference type="OrthoDB" id="5778525at2759"/>
<sequence>MSYSQYAHPGFMVTTESHNTGDDNIPHQLLSPAPSASFSPIDIRDSPPIEDELDVTEFYQYNKEKYENAKAGTRRRRKGGRDEGDTASSLDGDDGDESNSTLSHAEFRRRIHIQSEQKRRAEIKDGFEELRRQLPYGVHGRKMSKAVVLQKSPKAFECKFELNPSYKQKPRGETPKIIDHNTQSSHAASW</sequence>
<evidence type="ECO:0000256" key="6">
    <source>
        <dbReference type="SAM" id="MobiDB-lite"/>
    </source>
</evidence>
<feature type="non-terminal residue" evidence="8">
    <location>
        <position position="190"/>
    </location>
</feature>
<feature type="region of interest" description="Disordered" evidence="6">
    <location>
        <begin position="1"/>
        <end position="49"/>
    </location>
</feature>
<keyword evidence="2" id="KW-0805">Transcription regulation</keyword>
<keyword evidence="3" id="KW-0238">DNA-binding</keyword>
<feature type="compositionally biased region" description="Low complexity" evidence="6">
    <location>
        <begin position="31"/>
        <end position="40"/>
    </location>
</feature>
<keyword evidence="5" id="KW-0539">Nucleus</keyword>
<dbReference type="AlphaFoldDB" id="A0A9N9BF28"/>
<dbReference type="SMART" id="SM00353">
    <property type="entry name" value="HLH"/>
    <property type="match status" value="1"/>
</dbReference>
<comment type="caution">
    <text evidence="8">The sequence shown here is derived from an EMBL/GenBank/DDBJ whole genome shotgun (WGS) entry which is preliminary data.</text>
</comment>
<keyword evidence="9" id="KW-1185">Reference proteome</keyword>
<protein>
    <submittedName>
        <fullName evidence="8">8557_t:CDS:1</fullName>
    </submittedName>
</protein>
<gene>
    <name evidence="8" type="ORF">POCULU_LOCUS5761</name>
</gene>
<dbReference type="GO" id="GO:0005634">
    <property type="term" value="C:nucleus"/>
    <property type="evidence" value="ECO:0007669"/>
    <property type="project" value="UniProtKB-SubCell"/>
</dbReference>
<feature type="domain" description="BHLH" evidence="7">
    <location>
        <begin position="107"/>
        <end position="159"/>
    </location>
</feature>
<feature type="region of interest" description="Disordered" evidence="6">
    <location>
        <begin position="165"/>
        <end position="190"/>
    </location>
</feature>
<accession>A0A9N9BF28</accession>
<comment type="subcellular location">
    <subcellularLocation>
        <location evidence="1">Nucleus</location>
    </subcellularLocation>
</comment>
<evidence type="ECO:0000256" key="1">
    <source>
        <dbReference type="ARBA" id="ARBA00004123"/>
    </source>
</evidence>
<dbReference type="Pfam" id="PF00010">
    <property type="entry name" value="HLH"/>
    <property type="match status" value="1"/>
</dbReference>
<dbReference type="GO" id="GO:0000981">
    <property type="term" value="F:DNA-binding transcription factor activity, RNA polymerase II-specific"/>
    <property type="evidence" value="ECO:0007669"/>
    <property type="project" value="TreeGrafter"/>
</dbReference>
<dbReference type="PANTHER" id="PTHR15741:SF27">
    <property type="entry name" value="TRANSCRIPTION FACTOR AP-4"/>
    <property type="match status" value="1"/>
</dbReference>
<evidence type="ECO:0000256" key="4">
    <source>
        <dbReference type="ARBA" id="ARBA00023163"/>
    </source>
</evidence>
<feature type="region of interest" description="Disordered" evidence="6">
    <location>
        <begin position="64"/>
        <end position="120"/>
    </location>
</feature>
<dbReference type="GO" id="GO:0046983">
    <property type="term" value="F:protein dimerization activity"/>
    <property type="evidence" value="ECO:0007669"/>
    <property type="project" value="InterPro"/>
</dbReference>
<dbReference type="EMBL" id="CAJVPJ010000932">
    <property type="protein sequence ID" value="CAG8566222.1"/>
    <property type="molecule type" value="Genomic_DNA"/>
</dbReference>
<reference evidence="8" key="1">
    <citation type="submission" date="2021-06" db="EMBL/GenBank/DDBJ databases">
        <authorList>
            <person name="Kallberg Y."/>
            <person name="Tangrot J."/>
            <person name="Rosling A."/>
        </authorList>
    </citation>
    <scope>NUCLEOTIDE SEQUENCE</scope>
    <source>
        <strain evidence="8">IA702</strain>
    </source>
</reference>
<dbReference type="Gene3D" id="4.10.280.10">
    <property type="entry name" value="Helix-loop-helix DNA-binding domain"/>
    <property type="match status" value="1"/>
</dbReference>
<evidence type="ECO:0000256" key="2">
    <source>
        <dbReference type="ARBA" id="ARBA00023015"/>
    </source>
</evidence>
<feature type="compositionally biased region" description="Basic and acidic residues" evidence="6">
    <location>
        <begin position="170"/>
        <end position="179"/>
    </location>
</feature>
<evidence type="ECO:0000256" key="3">
    <source>
        <dbReference type="ARBA" id="ARBA00023125"/>
    </source>
</evidence>
<dbReference type="InterPro" id="IPR011598">
    <property type="entry name" value="bHLH_dom"/>
</dbReference>
<evidence type="ECO:0000256" key="5">
    <source>
        <dbReference type="ARBA" id="ARBA00023242"/>
    </source>
</evidence>
<dbReference type="InterPro" id="IPR036638">
    <property type="entry name" value="HLH_DNA-bd_sf"/>
</dbReference>
<dbReference type="Proteomes" id="UP000789572">
    <property type="component" value="Unassembled WGS sequence"/>
</dbReference>
<evidence type="ECO:0000313" key="8">
    <source>
        <dbReference type="EMBL" id="CAG8566222.1"/>
    </source>
</evidence>
<dbReference type="PROSITE" id="PS50888">
    <property type="entry name" value="BHLH"/>
    <property type="match status" value="1"/>
</dbReference>
<evidence type="ECO:0000259" key="7">
    <source>
        <dbReference type="PROSITE" id="PS50888"/>
    </source>
</evidence>
<feature type="compositionally biased region" description="Basic and acidic residues" evidence="6">
    <location>
        <begin position="105"/>
        <end position="120"/>
    </location>
</feature>
<dbReference type="PANTHER" id="PTHR15741">
    <property type="entry name" value="BASIC HELIX-LOOP-HELIX ZIP TRANSCRIPTION FACTOR"/>
    <property type="match status" value="1"/>
</dbReference>